<name>A0AAV4ZN97_9HYPH</name>
<dbReference type="AlphaFoldDB" id="A0AAV4ZN97"/>
<dbReference type="EMBL" id="BPQO01000012">
    <property type="protein sequence ID" value="GJD89589.1"/>
    <property type="molecule type" value="Genomic_DNA"/>
</dbReference>
<sequence>MPRYFFDTYDGTVIFDDEGRLLPDLTSARLAARHLLEELVRHASPDRAESRFRADIRDEAGRVICTATLVLAYGGA</sequence>
<evidence type="ECO:0000259" key="1">
    <source>
        <dbReference type="Pfam" id="PF21834"/>
    </source>
</evidence>
<protein>
    <recommendedName>
        <fullName evidence="1">DUF6894 domain-containing protein</fullName>
    </recommendedName>
</protein>
<dbReference type="RefSeq" id="WP_066923351.1">
    <property type="nucleotide sequence ID" value="NZ_BPQO01000012.1"/>
</dbReference>
<dbReference type="Proteomes" id="UP001055247">
    <property type="component" value="Unassembled WGS sequence"/>
</dbReference>
<comment type="caution">
    <text evidence="2">The sequence shown here is derived from an EMBL/GenBank/DDBJ whole genome shotgun (WGS) entry which is preliminary data.</text>
</comment>
<gene>
    <name evidence="2" type="ORF">BHAOGJBA_3118</name>
</gene>
<reference evidence="2" key="2">
    <citation type="submission" date="2021-08" db="EMBL/GenBank/DDBJ databases">
        <authorList>
            <person name="Tani A."/>
            <person name="Ola A."/>
            <person name="Ogura Y."/>
            <person name="Katsura K."/>
            <person name="Hayashi T."/>
        </authorList>
    </citation>
    <scope>NUCLEOTIDE SEQUENCE</scope>
    <source>
        <strain evidence="2">DSM 16372</strain>
    </source>
</reference>
<keyword evidence="3" id="KW-1185">Reference proteome</keyword>
<organism evidence="2 3">
    <name type="scientific">Methylobacterium hispanicum</name>
    <dbReference type="NCBI Taxonomy" id="270350"/>
    <lineage>
        <taxon>Bacteria</taxon>
        <taxon>Pseudomonadati</taxon>
        <taxon>Pseudomonadota</taxon>
        <taxon>Alphaproteobacteria</taxon>
        <taxon>Hyphomicrobiales</taxon>
        <taxon>Methylobacteriaceae</taxon>
        <taxon>Methylobacterium</taxon>
    </lineage>
</organism>
<evidence type="ECO:0000313" key="2">
    <source>
        <dbReference type="EMBL" id="GJD89589.1"/>
    </source>
</evidence>
<dbReference type="InterPro" id="IPR054189">
    <property type="entry name" value="DUF6894"/>
</dbReference>
<reference evidence="2" key="1">
    <citation type="journal article" date="2016" name="Front. Microbiol.">
        <title>Genome Sequence of the Piezophilic, Mesophilic Sulfate-Reducing Bacterium Desulfovibrio indicus J2T.</title>
        <authorList>
            <person name="Cao J."/>
            <person name="Maignien L."/>
            <person name="Shao Z."/>
            <person name="Alain K."/>
            <person name="Jebbar M."/>
        </authorList>
    </citation>
    <scope>NUCLEOTIDE SEQUENCE</scope>
    <source>
        <strain evidence="2">DSM 16372</strain>
    </source>
</reference>
<feature type="domain" description="DUF6894" evidence="1">
    <location>
        <begin position="3"/>
        <end position="69"/>
    </location>
</feature>
<proteinExistence type="predicted"/>
<accession>A0AAV4ZN97</accession>
<evidence type="ECO:0000313" key="3">
    <source>
        <dbReference type="Proteomes" id="UP001055247"/>
    </source>
</evidence>
<dbReference type="Pfam" id="PF21834">
    <property type="entry name" value="DUF6894"/>
    <property type="match status" value="1"/>
</dbReference>